<dbReference type="Gene3D" id="3.40.50.150">
    <property type="entry name" value="Vaccinia Virus protein VP39"/>
    <property type="match status" value="2"/>
</dbReference>
<dbReference type="PANTHER" id="PTHR47816:SF4">
    <property type="entry name" value="RIBOSOMAL RNA SMALL SUBUNIT METHYLTRANSFERASE C"/>
    <property type="match status" value="1"/>
</dbReference>
<organism evidence="5 6">
    <name type="scientific">Donghicola eburneus</name>
    <dbReference type="NCBI Taxonomy" id="393278"/>
    <lineage>
        <taxon>Bacteria</taxon>
        <taxon>Pseudomonadati</taxon>
        <taxon>Pseudomonadota</taxon>
        <taxon>Alphaproteobacteria</taxon>
        <taxon>Rhodobacterales</taxon>
        <taxon>Roseobacteraceae</taxon>
        <taxon>Donghicola</taxon>
    </lineage>
</organism>
<dbReference type="SUPFAM" id="SSF53335">
    <property type="entry name" value="S-adenosyl-L-methionine-dependent methyltransferases"/>
    <property type="match status" value="1"/>
</dbReference>
<reference evidence="6" key="1">
    <citation type="submission" date="2016-09" db="EMBL/GenBank/DDBJ databases">
        <authorList>
            <person name="Wibberg D."/>
        </authorList>
    </citation>
    <scope>NUCLEOTIDE SEQUENCE [LARGE SCALE GENOMIC DNA]</scope>
</reference>
<evidence type="ECO:0000313" key="6">
    <source>
        <dbReference type="Proteomes" id="UP000184085"/>
    </source>
</evidence>
<dbReference type="GO" id="GO:0032259">
    <property type="term" value="P:methylation"/>
    <property type="evidence" value="ECO:0007669"/>
    <property type="project" value="UniProtKB-KW"/>
</dbReference>
<sequence>MENIRLSLALEAGLTLPEDGAIAVFRPRGDTPLDPLPRDRVEAIQSFAPDHAMLTARGYRAVTAETGPYALSIVCLPRAKDEARDLIARAMAATSGGTVVIDGGKTDGIESVLKDVRKRADVHGPISKAHGKIFWCAASDAFADWRKAPSKNADGYLTAPGVFSADKVDRASQLLVNTLPKKLGRRVTDLGAGWGYISANILDREGLESLHLVEAEATALDCARETIKDDRVRFHWADATRWHHPENMDAVVMNPPFHTSRDADPAIGQAFIRAAHGMLAQNGKLWVVANRHLPYESTLGEFFAEVSEIAGDRSFKVLEAVRPRRSR</sequence>
<name>A0A1M4N581_9RHOB</name>
<evidence type="ECO:0000259" key="4">
    <source>
        <dbReference type="Pfam" id="PF05175"/>
    </source>
</evidence>
<feature type="domain" description="Methyltransferase small" evidence="4">
    <location>
        <begin position="157"/>
        <end position="318"/>
    </location>
</feature>
<protein>
    <recommendedName>
        <fullName evidence="4">Methyltransferase small domain-containing protein</fullName>
    </recommendedName>
</protein>
<accession>A0A1M4N581</accession>
<evidence type="ECO:0000313" key="5">
    <source>
        <dbReference type="EMBL" id="SCM69198.1"/>
    </source>
</evidence>
<dbReference type="PANTHER" id="PTHR47816">
    <property type="entry name" value="RIBOSOMAL RNA SMALL SUBUNIT METHYLTRANSFERASE C"/>
    <property type="match status" value="1"/>
</dbReference>
<keyword evidence="3" id="KW-0949">S-adenosyl-L-methionine</keyword>
<dbReference type="GO" id="GO:0008757">
    <property type="term" value="F:S-adenosylmethionine-dependent methyltransferase activity"/>
    <property type="evidence" value="ECO:0007669"/>
    <property type="project" value="InterPro"/>
</dbReference>
<evidence type="ECO:0000256" key="1">
    <source>
        <dbReference type="ARBA" id="ARBA00022603"/>
    </source>
</evidence>
<dbReference type="InterPro" id="IPR029063">
    <property type="entry name" value="SAM-dependent_MTases_sf"/>
</dbReference>
<evidence type="ECO:0000256" key="3">
    <source>
        <dbReference type="ARBA" id="ARBA00022691"/>
    </source>
</evidence>
<dbReference type="AlphaFoldDB" id="A0A1M4N581"/>
<dbReference type="Proteomes" id="UP000184085">
    <property type="component" value="Unassembled WGS sequence"/>
</dbReference>
<dbReference type="InterPro" id="IPR046977">
    <property type="entry name" value="RsmC/RlmG"/>
</dbReference>
<keyword evidence="1" id="KW-0489">Methyltransferase</keyword>
<dbReference type="Pfam" id="PF05175">
    <property type="entry name" value="MTS"/>
    <property type="match status" value="1"/>
</dbReference>
<dbReference type="InterPro" id="IPR007848">
    <property type="entry name" value="Small_mtfrase_dom"/>
</dbReference>
<keyword evidence="2" id="KW-0808">Transferase</keyword>
<proteinExistence type="predicted"/>
<dbReference type="RefSeq" id="WP_072708532.1">
    <property type="nucleotide sequence ID" value="NZ_FMJB01000064.1"/>
</dbReference>
<keyword evidence="6" id="KW-1185">Reference proteome</keyword>
<evidence type="ECO:0000256" key="2">
    <source>
        <dbReference type="ARBA" id="ARBA00022679"/>
    </source>
</evidence>
<dbReference type="CDD" id="cd02440">
    <property type="entry name" value="AdoMet_MTases"/>
    <property type="match status" value="1"/>
</dbReference>
<dbReference type="EMBL" id="FMJB01000064">
    <property type="protein sequence ID" value="SCM69198.1"/>
    <property type="molecule type" value="Genomic_DNA"/>
</dbReference>
<gene>
    <name evidence="5" type="ORF">KARMA_3432</name>
</gene>